<keyword evidence="2" id="KW-1003">Cell membrane</keyword>
<feature type="transmembrane region" description="Helical" evidence="6">
    <location>
        <begin position="279"/>
        <end position="301"/>
    </location>
</feature>
<reference evidence="8" key="2">
    <citation type="submission" date="2023-01" db="EMBL/GenBank/DDBJ databases">
        <authorList>
            <person name="Sun Q."/>
            <person name="Evtushenko L."/>
        </authorList>
    </citation>
    <scope>NUCLEOTIDE SEQUENCE</scope>
    <source>
        <strain evidence="8">VKM B-2222</strain>
    </source>
</reference>
<keyword evidence="9" id="KW-1185">Reference proteome</keyword>
<dbReference type="Pfam" id="PF02687">
    <property type="entry name" value="FtsX"/>
    <property type="match status" value="1"/>
</dbReference>
<dbReference type="RefSeq" id="WP_010398219.1">
    <property type="nucleotide sequence ID" value="NZ_BSFH01000011.1"/>
</dbReference>
<dbReference type="InterPro" id="IPR003838">
    <property type="entry name" value="ABC3_permease_C"/>
</dbReference>
<dbReference type="GO" id="GO:0032153">
    <property type="term" value="C:cell division site"/>
    <property type="evidence" value="ECO:0007669"/>
    <property type="project" value="TreeGrafter"/>
</dbReference>
<accession>A0AAD3RSS0</accession>
<protein>
    <submittedName>
        <fullName evidence="8">Cell division protein FtsX</fullName>
    </submittedName>
</protein>
<organism evidence="8 9">
    <name type="scientific">Paracoccus kondratievae</name>
    <dbReference type="NCBI Taxonomy" id="135740"/>
    <lineage>
        <taxon>Bacteria</taxon>
        <taxon>Pseudomonadati</taxon>
        <taxon>Pseudomonadota</taxon>
        <taxon>Alphaproteobacteria</taxon>
        <taxon>Rhodobacterales</taxon>
        <taxon>Paracoccaceae</taxon>
        <taxon>Paracoccus</taxon>
    </lineage>
</organism>
<dbReference type="PANTHER" id="PTHR47755:SF1">
    <property type="entry name" value="CELL DIVISION PROTEIN FTSX"/>
    <property type="match status" value="1"/>
</dbReference>
<feature type="transmembrane region" description="Helical" evidence="6">
    <location>
        <begin position="241"/>
        <end position="259"/>
    </location>
</feature>
<reference evidence="8" key="1">
    <citation type="journal article" date="2014" name="Int. J. Syst. Evol. Microbiol.">
        <title>Complete genome sequence of Corynebacterium casei LMG S-19264T (=DSM 44701T), isolated from a smear-ripened cheese.</title>
        <authorList>
            <consortium name="US DOE Joint Genome Institute (JGI-PGF)"/>
            <person name="Walter F."/>
            <person name="Albersmeier A."/>
            <person name="Kalinowski J."/>
            <person name="Ruckert C."/>
        </authorList>
    </citation>
    <scope>NUCLEOTIDE SEQUENCE</scope>
    <source>
        <strain evidence="8">VKM B-2222</strain>
    </source>
</reference>
<comment type="caution">
    <text evidence="8">The sequence shown here is derived from an EMBL/GenBank/DDBJ whole genome shotgun (WGS) entry which is preliminary data.</text>
</comment>
<sequence length="309" mass="33171">MKKPDLKSLDLATLWRGLTRPDPAGTDRVVPPTGFTAQLTVFSAAAMAFLAVFALALALATGRLAERWSTELAQTVTVRIAAPENQLDEQTATVMEVLKTTPGIAEARLLPDSEVEQLLEPWFGPDVPVEALPVPRLIEVTEDRDGFDAEALRLRLQGEAPGAVLDDHTRWRQPLVSAATRLRVLGLFSLLLIAAASGAMITLAAKAALAANGQVIRVLRLIGARDITIATAFVRRFTRRAAMGSVAGMVLGMAAIWALPSVDQAGGFLTGLGFHGWGWLWPLLIPLCAAGIGFVATRWAALKMLREVR</sequence>
<feature type="transmembrane region" description="Helical" evidence="6">
    <location>
        <begin position="215"/>
        <end position="234"/>
    </location>
</feature>
<keyword evidence="8" id="KW-0132">Cell division</keyword>
<evidence type="ECO:0000256" key="1">
    <source>
        <dbReference type="ARBA" id="ARBA00004651"/>
    </source>
</evidence>
<evidence type="ECO:0000256" key="5">
    <source>
        <dbReference type="ARBA" id="ARBA00023136"/>
    </source>
</evidence>
<feature type="transmembrane region" description="Helical" evidence="6">
    <location>
        <begin position="184"/>
        <end position="209"/>
    </location>
</feature>
<proteinExistence type="predicted"/>
<dbReference type="InterPro" id="IPR004513">
    <property type="entry name" value="FtsX"/>
</dbReference>
<keyword evidence="4 6" id="KW-1133">Transmembrane helix</keyword>
<name>A0AAD3RSS0_9RHOB</name>
<dbReference type="PANTHER" id="PTHR47755">
    <property type="entry name" value="CELL DIVISION PROTEIN FTSX"/>
    <property type="match status" value="1"/>
</dbReference>
<evidence type="ECO:0000256" key="4">
    <source>
        <dbReference type="ARBA" id="ARBA00022989"/>
    </source>
</evidence>
<evidence type="ECO:0000256" key="2">
    <source>
        <dbReference type="ARBA" id="ARBA00022475"/>
    </source>
</evidence>
<keyword evidence="8" id="KW-0131">Cell cycle</keyword>
<feature type="transmembrane region" description="Helical" evidence="6">
    <location>
        <begin position="39"/>
        <end position="60"/>
    </location>
</feature>
<dbReference type="AlphaFoldDB" id="A0AAD3RSS0"/>
<keyword evidence="3 6" id="KW-0812">Transmembrane</keyword>
<evidence type="ECO:0000313" key="8">
    <source>
        <dbReference type="EMBL" id="GLK63076.1"/>
    </source>
</evidence>
<evidence type="ECO:0000256" key="6">
    <source>
        <dbReference type="SAM" id="Phobius"/>
    </source>
</evidence>
<dbReference type="GO" id="GO:0051301">
    <property type="term" value="P:cell division"/>
    <property type="evidence" value="ECO:0007669"/>
    <property type="project" value="UniProtKB-KW"/>
</dbReference>
<dbReference type="EMBL" id="BSFH01000011">
    <property type="protein sequence ID" value="GLK63076.1"/>
    <property type="molecule type" value="Genomic_DNA"/>
</dbReference>
<evidence type="ECO:0000259" key="7">
    <source>
        <dbReference type="Pfam" id="PF02687"/>
    </source>
</evidence>
<dbReference type="GO" id="GO:0005886">
    <property type="term" value="C:plasma membrane"/>
    <property type="evidence" value="ECO:0007669"/>
    <property type="project" value="UniProtKB-SubCell"/>
</dbReference>
<keyword evidence="5 6" id="KW-0472">Membrane</keyword>
<dbReference type="Proteomes" id="UP001143349">
    <property type="component" value="Unassembled WGS sequence"/>
</dbReference>
<evidence type="ECO:0000313" key="9">
    <source>
        <dbReference type="Proteomes" id="UP001143349"/>
    </source>
</evidence>
<evidence type="ECO:0000256" key="3">
    <source>
        <dbReference type="ARBA" id="ARBA00022692"/>
    </source>
</evidence>
<comment type="subcellular location">
    <subcellularLocation>
        <location evidence="1">Cell membrane</location>
        <topology evidence="1">Multi-pass membrane protein</topology>
    </subcellularLocation>
</comment>
<gene>
    <name evidence="8" type="ORF">GCM10017635_05450</name>
</gene>
<feature type="domain" description="ABC3 transporter permease C-terminal" evidence="7">
    <location>
        <begin position="188"/>
        <end position="305"/>
    </location>
</feature>